<evidence type="ECO:0000313" key="2">
    <source>
        <dbReference type="EMBL" id="PNH07384.1"/>
    </source>
</evidence>
<comment type="caution">
    <text evidence="2">The sequence shown here is derived from an EMBL/GenBank/DDBJ whole genome shotgun (WGS) entry which is preliminary data.</text>
</comment>
<gene>
    <name evidence="2" type="ORF">TSOC_006158</name>
</gene>
<dbReference type="Proteomes" id="UP000236333">
    <property type="component" value="Unassembled WGS sequence"/>
</dbReference>
<sequence length="109" mass="12240">ARRRTTACCPRSGWWRCWRRRWAGAPGWSWCTATGPRSSCRRPRPRPWATRSSRCCAACCAGRGTWRPSGSLGSGRGRRGWRRGRPGRIPQCLYERGVPRGADPGGALR</sequence>
<protein>
    <submittedName>
        <fullName evidence="2">Uncharacterized protein</fullName>
    </submittedName>
</protein>
<evidence type="ECO:0000256" key="1">
    <source>
        <dbReference type="SAM" id="MobiDB-lite"/>
    </source>
</evidence>
<feature type="non-terminal residue" evidence="2">
    <location>
        <position position="109"/>
    </location>
</feature>
<proteinExistence type="predicted"/>
<reference evidence="2 3" key="1">
    <citation type="journal article" date="2017" name="Mol. Biol. Evol.">
        <title>The 4-celled Tetrabaena socialis nuclear genome reveals the essential components for genetic control of cell number at the origin of multicellularity in the volvocine lineage.</title>
        <authorList>
            <person name="Featherston J."/>
            <person name="Arakaki Y."/>
            <person name="Hanschen E.R."/>
            <person name="Ferris P.J."/>
            <person name="Michod R.E."/>
            <person name="Olson B.J.S.C."/>
            <person name="Nozaki H."/>
            <person name="Durand P.M."/>
        </authorList>
    </citation>
    <scope>NUCLEOTIDE SEQUENCE [LARGE SCALE GENOMIC DNA]</scope>
    <source>
        <strain evidence="2 3">NIES-571</strain>
    </source>
</reference>
<keyword evidence="3" id="KW-1185">Reference proteome</keyword>
<dbReference type="AlphaFoldDB" id="A0A2J8A4D7"/>
<name>A0A2J8A4D7_9CHLO</name>
<organism evidence="2 3">
    <name type="scientific">Tetrabaena socialis</name>
    <dbReference type="NCBI Taxonomy" id="47790"/>
    <lineage>
        <taxon>Eukaryota</taxon>
        <taxon>Viridiplantae</taxon>
        <taxon>Chlorophyta</taxon>
        <taxon>core chlorophytes</taxon>
        <taxon>Chlorophyceae</taxon>
        <taxon>CS clade</taxon>
        <taxon>Chlamydomonadales</taxon>
        <taxon>Tetrabaenaceae</taxon>
        <taxon>Tetrabaena</taxon>
    </lineage>
</organism>
<feature type="non-terminal residue" evidence="2">
    <location>
        <position position="1"/>
    </location>
</feature>
<evidence type="ECO:0000313" key="3">
    <source>
        <dbReference type="Proteomes" id="UP000236333"/>
    </source>
</evidence>
<feature type="region of interest" description="Disordered" evidence="1">
    <location>
        <begin position="69"/>
        <end position="109"/>
    </location>
</feature>
<accession>A0A2J8A4D7</accession>
<dbReference type="EMBL" id="PGGS01000183">
    <property type="protein sequence ID" value="PNH07384.1"/>
    <property type="molecule type" value="Genomic_DNA"/>
</dbReference>
<feature type="compositionally biased region" description="Basic residues" evidence="1">
    <location>
        <begin position="76"/>
        <end position="86"/>
    </location>
</feature>